<gene>
    <name evidence="10" type="ORF">OFY17_08940</name>
</gene>
<name>A0ABT2YSZ5_9GAMM</name>
<dbReference type="Gene3D" id="2.30.30.40">
    <property type="entry name" value="SH3 Domains"/>
    <property type="match status" value="1"/>
</dbReference>
<feature type="signal peptide" evidence="8">
    <location>
        <begin position="1"/>
        <end position="21"/>
    </location>
</feature>
<keyword evidence="2 7" id="KW-0812">Transmembrane</keyword>
<dbReference type="NCBIfam" id="TIGR04211">
    <property type="entry name" value="SH3_and_anchor"/>
    <property type="match status" value="1"/>
</dbReference>
<evidence type="ECO:0000313" key="11">
    <source>
        <dbReference type="Proteomes" id="UP001209713"/>
    </source>
</evidence>
<dbReference type="RefSeq" id="WP_263530383.1">
    <property type="nucleotide sequence ID" value="NZ_JAOVZB010000004.1"/>
</dbReference>
<feature type="domain" description="SH3b" evidence="9">
    <location>
        <begin position="21"/>
        <end position="85"/>
    </location>
</feature>
<evidence type="ECO:0000256" key="4">
    <source>
        <dbReference type="ARBA" id="ARBA00022989"/>
    </source>
</evidence>
<sequence>MSKKRFTGLLIGALLSSAAQATTLYVSDIQFVSIREGVSNNTRAVERGLKSGTPLELIEQSNGYTKVRTPSGNEGWVADYFLSETRVSRDQLLRLENRLTTSAETNNTLTESLNESQQTIAELNEVKALLEQENSSLKQQLEEGYKITEQAQVIVAENESTSYQIESYKQQAEISTQQLQSAQDNSQQYWFLIGVGTLFSGLLLGVLLPSLKRKKKTSDTWF</sequence>
<feature type="coiled-coil region" evidence="6">
    <location>
        <begin position="106"/>
        <end position="185"/>
    </location>
</feature>
<evidence type="ECO:0000256" key="5">
    <source>
        <dbReference type="ARBA" id="ARBA00023136"/>
    </source>
</evidence>
<keyword evidence="3 8" id="KW-0732">Signal</keyword>
<comment type="caution">
    <text evidence="10">The sequence shown here is derived from an EMBL/GenBank/DDBJ whole genome shotgun (WGS) entry which is preliminary data.</text>
</comment>
<evidence type="ECO:0000256" key="6">
    <source>
        <dbReference type="SAM" id="Coils"/>
    </source>
</evidence>
<organism evidence="10 11">
    <name type="scientific">Marinomonas sargassi</name>
    <dbReference type="NCBI Taxonomy" id="2984494"/>
    <lineage>
        <taxon>Bacteria</taxon>
        <taxon>Pseudomonadati</taxon>
        <taxon>Pseudomonadota</taxon>
        <taxon>Gammaproteobacteria</taxon>
        <taxon>Oceanospirillales</taxon>
        <taxon>Oceanospirillaceae</taxon>
        <taxon>Marinomonas</taxon>
    </lineage>
</organism>
<evidence type="ECO:0000313" key="10">
    <source>
        <dbReference type="EMBL" id="MCV2403000.1"/>
    </source>
</evidence>
<evidence type="ECO:0000256" key="1">
    <source>
        <dbReference type="ARBA" id="ARBA00004167"/>
    </source>
</evidence>
<evidence type="ECO:0000256" key="7">
    <source>
        <dbReference type="SAM" id="Phobius"/>
    </source>
</evidence>
<dbReference type="InterPro" id="IPR016476">
    <property type="entry name" value="SH3_dom_pro"/>
</dbReference>
<dbReference type="SMART" id="SM00287">
    <property type="entry name" value="SH3b"/>
    <property type="match status" value="1"/>
</dbReference>
<protein>
    <submittedName>
        <fullName evidence="10">TIGR04211 family SH3 domain-containing protein</fullName>
    </submittedName>
</protein>
<dbReference type="Proteomes" id="UP001209713">
    <property type="component" value="Unassembled WGS sequence"/>
</dbReference>
<comment type="subcellular location">
    <subcellularLocation>
        <location evidence="1">Membrane</location>
        <topology evidence="1">Single-pass membrane protein</topology>
    </subcellularLocation>
</comment>
<evidence type="ECO:0000256" key="8">
    <source>
        <dbReference type="SAM" id="SignalP"/>
    </source>
</evidence>
<evidence type="ECO:0000259" key="9">
    <source>
        <dbReference type="SMART" id="SM00287"/>
    </source>
</evidence>
<keyword evidence="11" id="KW-1185">Reference proteome</keyword>
<feature type="transmembrane region" description="Helical" evidence="7">
    <location>
        <begin position="189"/>
        <end position="208"/>
    </location>
</feature>
<evidence type="ECO:0000256" key="2">
    <source>
        <dbReference type="ARBA" id="ARBA00022692"/>
    </source>
</evidence>
<dbReference type="EMBL" id="JAOVZB010000004">
    <property type="protein sequence ID" value="MCV2403000.1"/>
    <property type="molecule type" value="Genomic_DNA"/>
</dbReference>
<proteinExistence type="predicted"/>
<dbReference type="InterPro" id="IPR003646">
    <property type="entry name" value="SH3-like_bac-type"/>
</dbReference>
<reference evidence="10 11" key="1">
    <citation type="submission" date="2022-10" db="EMBL/GenBank/DDBJ databases">
        <title>Marinomonas transparenta sp. nov. and Marinomonas sargassi sp. nov., isolated from marine alga (Sargassum natans (L.) Gaillon).</title>
        <authorList>
            <person name="Wang Y."/>
        </authorList>
    </citation>
    <scope>NUCLEOTIDE SEQUENCE [LARGE SCALE GENOMIC DNA]</scope>
    <source>
        <strain evidence="10 11">C2222</strain>
    </source>
</reference>
<accession>A0ABT2YSZ5</accession>
<dbReference type="Pfam" id="PF08239">
    <property type="entry name" value="SH3_3"/>
    <property type="match status" value="1"/>
</dbReference>
<keyword evidence="4 7" id="KW-1133">Transmembrane helix</keyword>
<feature type="chain" id="PRO_5045643095" evidence="8">
    <location>
        <begin position="22"/>
        <end position="222"/>
    </location>
</feature>
<evidence type="ECO:0000256" key="3">
    <source>
        <dbReference type="ARBA" id="ARBA00022729"/>
    </source>
</evidence>
<keyword evidence="5 7" id="KW-0472">Membrane</keyword>
<keyword evidence="6" id="KW-0175">Coiled coil</keyword>